<reference evidence="2" key="1">
    <citation type="submission" date="2022-07" db="EMBL/GenBank/DDBJ databases">
        <title>Genome Sequence of Leucocoprinus birnbaumii.</title>
        <authorList>
            <person name="Buettner E."/>
        </authorList>
    </citation>
    <scope>NUCLEOTIDE SEQUENCE</scope>
    <source>
        <strain evidence="2">VT141</strain>
    </source>
</reference>
<dbReference type="EMBL" id="JANIEX010000415">
    <property type="protein sequence ID" value="KAJ3567411.1"/>
    <property type="molecule type" value="Genomic_DNA"/>
</dbReference>
<proteinExistence type="predicted"/>
<sequence length="349" mass="38526">MMTVLSPSVLSYISDKWTFFGQCFRSFNNHRGSPKSSLFRALKHEVNACSAAALLRFTLETSVYMLFQKVSIAQLLHSRNPAKVMSELANIPPGCIPAQPDIAGIGVRVSVYAQNSLVIMFAFFTLFQFSFREKRAHITLSQANIITLTACALLFAAIVQAKTLGMSTYHGLIVLNLAWVNGLSTFTCFCFFRWMAIPRTVQSSPGRAALLNRIFHGTPDERRIGRQIITPLIACSVHCTVLGVFGLWYWATLNNFGTHGQCESKIPISLPILGHAVSINSPTVRRASLIIYGALVFPLFNLATMILIAAASALCLIPVSILVLLFFIAFPKFWTRALEESLEGTRVLG</sequence>
<accession>A0AAD5VSB4</accession>
<organism evidence="2 3">
    <name type="scientific">Leucocoprinus birnbaumii</name>
    <dbReference type="NCBI Taxonomy" id="56174"/>
    <lineage>
        <taxon>Eukaryota</taxon>
        <taxon>Fungi</taxon>
        <taxon>Dikarya</taxon>
        <taxon>Basidiomycota</taxon>
        <taxon>Agaricomycotina</taxon>
        <taxon>Agaricomycetes</taxon>
        <taxon>Agaricomycetidae</taxon>
        <taxon>Agaricales</taxon>
        <taxon>Agaricineae</taxon>
        <taxon>Agaricaceae</taxon>
        <taxon>Leucocoprinus</taxon>
    </lineage>
</organism>
<feature type="transmembrane region" description="Helical" evidence="1">
    <location>
        <begin position="228"/>
        <end position="251"/>
    </location>
</feature>
<dbReference type="Proteomes" id="UP001213000">
    <property type="component" value="Unassembled WGS sequence"/>
</dbReference>
<feature type="transmembrane region" description="Helical" evidence="1">
    <location>
        <begin position="111"/>
        <end position="131"/>
    </location>
</feature>
<feature type="transmembrane region" description="Helical" evidence="1">
    <location>
        <begin position="302"/>
        <end position="330"/>
    </location>
</feature>
<keyword evidence="1" id="KW-0472">Membrane</keyword>
<feature type="transmembrane region" description="Helical" evidence="1">
    <location>
        <begin position="173"/>
        <end position="192"/>
    </location>
</feature>
<keyword evidence="1" id="KW-1133">Transmembrane helix</keyword>
<evidence type="ECO:0000313" key="2">
    <source>
        <dbReference type="EMBL" id="KAJ3567411.1"/>
    </source>
</evidence>
<feature type="transmembrane region" description="Helical" evidence="1">
    <location>
        <begin position="143"/>
        <end position="161"/>
    </location>
</feature>
<keyword evidence="1" id="KW-0812">Transmembrane</keyword>
<keyword evidence="3" id="KW-1185">Reference proteome</keyword>
<gene>
    <name evidence="2" type="ORF">NP233_g6392</name>
</gene>
<dbReference type="AlphaFoldDB" id="A0AAD5VSB4"/>
<protein>
    <submittedName>
        <fullName evidence="2">Uncharacterized protein</fullName>
    </submittedName>
</protein>
<comment type="caution">
    <text evidence="2">The sequence shown here is derived from an EMBL/GenBank/DDBJ whole genome shotgun (WGS) entry which is preliminary data.</text>
</comment>
<evidence type="ECO:0000256" key="1">
    <source>
        <dbReference type="SAM" id="Phobius"/>
    </source>
</evidence>
<name>A0AAD5VSB4_9AGAR</name>
<evidence type="ECO:0000313" key="3">
    <source>
        <dbReference type="Proteomes" id="UP001213000"/>
    </source>
</evidence>